<dbReference type="GO" id="GO:0005759">
    <property type="term" value="C:mitochondrial matrix"/>
    <property type="evidence" value="ECO:0007669"/>
    <property type="project" value="UniProtKB-ARBA"/>
</dbReference>
<keyword evidence="7" id="KW-1185">Reference proteome</keyword>
<sequence length="780" mass="85953">MRLPRRTLGKLSEWRLVRQYSTNRIYDPALVRNLALVAHIDSGKTTLTESILLKSSYLSVAGSVDTGSTTTDFLPEERERGITIQSASIPINWRAWTLNLIDTPGHADFGMEVESASRIVDGAVVLMDAVEGVESQTMGVWRQLDRYGVTSRIIFVNKLDRPGASFHSSVSSILLHRLHSHPMVLTLPISSFIPAHYTSAEPGLQGLVDLVDWRLWKWEGDAPTSYALPDTPQGLQHMSCIPKDHPILPHIFPARTQLLENLSMFSDDLLDALLNGAESEAYLNIPSPMVKRSLRQATLNNSIVPVICGSAIKHIGTDLVLDYAGELLASPVDVPHEPQNQKAPLKMLAWKVMWDSRRGWMTFVRVYSGKLTRQNTILNTKRNQREKVSKILLLYASNAVEVDELPFGAVGVVLGLKYTRTGDTLVSFDAGGHQSLMRDITSPPAVISTSVLPHSHSDLEPLQEALHALVRTDPSIRFETQEGQLIVHGLGSLHLEIIEGRLKNEWKTRFEFGKRRVSYREGFRAQSSQALDDWQVDVGGKRVTIGVELDVSSLEHADGDPTWDGNLVIDANGISLPSPESATGTPESHIAQGISSVLSNSPHTSLAMTRMRIQVRGYTLPPSVPPSFLGGAAVAILRDHIKASGPGPLYEPYVLLKINVNEGSLGKVMKNLIEYGGEVQDLDIGAEQNQSEILQEVTRGNVYLPHPWLSPSHTNLPGKTRALEIKRSIQALAPLSQFLDYSGRLRALSGGLGTFEMLNAGFREVTPDRQPEILKEIGRA</sequence>
<dbReference type="InterPro" id="IPR035647">
    <property type="entry name" value="EFG_III/V"/>
</dbReference>
<dbReference type="Gene3D" id="3.40.50.300">
    <property type="entry name" value="P-loop containing nucleotide triphosphate hydrolases"/>
    <property type="match status" value="1"/>
</dbReference>
<dbReference type="STRING" id="946122.A0A0C2XF75"/>
<evidence type="ECO:0000256" key="2">
    <source>
        <dbReference type="ARBA" id="ARBA00022917"/>
    </source>
</evidence>
<dbReference type="Proteomes" id="UP000054549">
    <property type="component" value="Unassembled WGS sequence"/>
</dbReference>
<dbReference type="HOGENOM" id="CLU_002794_4_1_1"/>
<dbReference type="SUPFAM" id="SSF52540">
    <property type="entry name" value="P-loop containing nucleoside triphosphate hydrolases"/>
    <property type="match status" value="1"/>
</dbReference>
<dbReference type="Pfam" id="PF00009">
    <property type="entry name" value="GTP_EFTU"/>
    <property type="match status" value="1"/>
</dbReference>
<keyword evidence="3" id="KW-0496">Mitochondrion</keyword>
<evidence type="ECO:0000256" key="1">
    <source>
        <dbReference type="ARBA" id="ARBA00022741"/>
    </source>
</evidence>
<dbReference type="Pfam" id="PF22042">
    <property type="entry name" value="EF-G_D2"/>
    <property type="match status" value="1"/>
</dbReference>
<protein>
    <recommendedName>
        <fullName evidence="5">Tr-type G domain-containing protein</fullName>
    </recommendedName>
</protein>
<dbReference type="PRINTS" id="PR00315">
    <property type="entry name" value="ELONGATNFCT"/>
</dbReference>
<dbReference type="SUPFAM" id="SSF54980">
    <property type="entry name" value="EF-G C-terminal domain-like"/>
    <property type="match status" value="2"/>
</dbReference>
<dbReference type="FunCoup" id="A0A0C2XF75">
    <property type="interactions" value="92"/>
</dbReference>
<dbReference type="Gene3D" id="3.30.70.870">
    <property type="entry name" value="Elongation Factor G (Translational Gtpase), domain 3"/>
    <property type="match status" value="1"/>
</dbReference>
<dbReference type="Gene3D" id="2.40.30.10">
    <property type="entry name" value="Translation factors"/>
    <property type="match status" value="1"/>
</dbReference>
<dbReference type="GO" id="GO:0032790">
    <property type="term" value="P:ribosome disassembly"/>
    <property type="evidence" value="ECO:0007669"/>
    <property type="project" value="TreeGrafter"/>
</dbReference>
<dbReference type="EMBL" id="KN818229">
    <property type="protein sequence ID" value="KIL68076.1"/>
    <property type="molecule type" value="Genomic_DNA"/>
</dbReference>
<dbReference type="PANTHER" id="PTHR43261:SF1">
    <property type="entry name" value="RIBOSOME-RELEASING FACTOR 2, MITOCHONDRIAL"/>
    <property type="match status" value="1"/>
</dbReference>
<keyword evidence="1" id="KW-0547">Nucleotide-binding</keyword>
<dbReference type="InterPro" id="IPR027417">
    <property type="entry name" value="P-loop_NTPase"/>
</dbReference>
<proteinExistence type="predicted"/>
<dbReference type="NCBIfam" id="TIGR00231">
    <property type="entry name" value="small_GTP"/>
    <property type="match status" value="1"/>
</dbReference>
<evidence type="ECO:0000313" key="7">
    <source>
        <dbReference type="Proteomes" id="UP000054549"/>
    </source>
</evidence>
<dbReference type="InParanoid" id="A0A0C2XF75"/>
<name>A0A0C2XF75_AMAMK</name>
<dbReference type="InterPro" id="IPR009000">
    <property type="entry name" value="Transl_B-barrel_sf"/>
</dbReference>
<dbReference type="Gene3D" id="3.30.70.240">
    <property type="match status" value="1"/>
</dbReference>
<dbReference type="Pfam" id="PF14492">
    <property type="entry name" value="EFG_III"/>
    <property type="match status" value="1"/>
</dbReference>
<keyword evidence="2" id="KW-0648">Protein biosynthesis</keyword>
<keyword evidence="4" id="KW-0342">GTP-binding</keyword>
<gene>
    <name evidence="6" type="ORF">M378DRAFT_185130</name>
</gene>
<reference evidence="6 7" key="1">
    <citation type="submission" date="2014-04" db="EMBL/GenBank/DDBJ databases">
        <title>Evolutionary Origins and Diversification of the Mycorrhizal Mutualists.</title>
        <authorList>
            <consortium name="DOE Joint Genome Institute"/>
            <consortium name="Mycorrhizal Genomics Consortium"/>
            <person name="Kohler A."/>
            <person name="Kuo A."/>
            <person name="Nagy L.G."/>
            <person name="Floudas D."/>
            <person name="Copeland A."/>
            <person name="Barry K.W."/>
            <person name="Cichocki N."/>
            <person name="Veneault-Fourrey C."/>
            <person name="LaButti K."/>
            <person name="Lindquist E.A."/>
            <person name="Lipzen A."/>
            <person name="Lundell T."/>
            <person name="Morin E."/>
            <person name="Murat C."/>
            <person name="Riley R."/>
            <person name="Ohm R."/>
            <person name="Sun H."/>
            <person name="Tunlid A."/>
            <person name="Henrissat B."/>
            <person name="Grigoriev I.V."/>
            <person name="Hibbett D.S."/>
            <person name="Martin F."/>
        </authorList>
    </citation>
    <scope>NUCLEOTIDE SEQUENCE [LARGE SCALE GENOMIC DNA]</scope>
    <source>
        <strain evidence="6 7">Koide BX008</strain>
    </source>
</reference>
<dbReference type="InterPro" id="IPR031157">
    <property type="entry name" value="G_TR_CS"/>
</dbReference>
<accession>A0A0C2XF75</accession>
<dbReference type="PROSITE" id="PS51722">
    <property type="entry name" value="G_TR_2"/>
    <property type="match status" value="1"/>
</dbReference>
<dbReference type="AlphaFoldDB" id="A0A0C2XF75"/>
<organism evidence="6 7">
    <name type="scientific">Amanita muscaria (strain Koide BX008)</name>
    <dbReference type="NCBI Taxonomy" id="946122"/>
    <lineage>
        <taxon>Eukaryota</taxon>
        <taxon>Fungi</taxon>
        <taxon>Dikarya</taxon>
        <taxon>Basidiomycota</taxon>
        <taxon>Agaricomycotina</taxon>
        <taxon>Agaricomycetes</taxon>
        <taxon>Agaricomycetidae</taxon>
        <taxon>Agaricales</taxon>
        <taxon>Pluteineae</taxon>
        <taxon>Amanitaceae</taxon>
        <taxon>Amanita</taxon>
    </lineage>
</organism>
<dbReference type="InterPro" id="IPR000795">
    <property type="entry name" value="T_Tr_GTP-bd_dom"/>
</dbReference>
<dbReference type="InterPro" id="IPR041095">
    <property type="entry name" value="EFG_II"/>
</dbReference>
<dbReference type="GO" id="GO:0005525">
    <property type="term" value="F:GTP binding"/>
    <property type="evidence" value="ECO:0007669"/>
    <property type="project" value="UniProtKB-KW"/>
</dbReference>
<evidence type="ECO:0000259" key="5">
    <source>
        <dbReference type="PROSITE" id="PS51722"/>
    </source>
</evidence>
<dbReference type="GO" id="GO:0032543">
    <property type="term" value="P:mitochondrial translation"/>
    <property type="evidence" value="ECO:0007669"/>
    <property type="project" value="TreeGrafter"/>
</dbReference>
<dbReference type="GO" id="GO:0003924">
    <property type="term" value="F:GTPase activity"/>
    <property type="evidence" value="ECO:0007669"/>
    <property type="project" value="InterPro"/>
</dbReference>
<dbReference type="InterPro" id="IPR053905">
    <property type="entry name" value="EF-G-like_DII"/>
</dbReference>
<dbReference type="SUPFAM" id="SSF50447">
    <property type="entry name" value="Translation proteins"/>
    <property type="match status" value="1"/>
</dbReference>
<dbReference type="PANTHER" id="PTHR43261">
    <property type="entry name" value="TRANSLATION ELONGATION FACTOR G-RELATED"/>
    <property type="match status" value="1"/>
</dbReference>
<evidence type="ECO:0000256" key="4">
    <source>
        <dbReference type="ARBA" id="ARBA00023134"/>
    </source>
</evidence>
<evidence type="ECO:0000313" key="6">
    <source>
        <dbReference type="EMBL" id="KIL68076.1"/>
    </source>
</evidence>
<dbReference type="OrthoDB" id="198619at2759"/>
<dbReference type="FunFam" id="3.40.50.300:FF:000514">
    <property type="entry name" value="Ribosome-releasing factor 2, mitochondrial"/>
    <property type="match status" value="1"/>
</dbReference>
<evidence type="ECO:0000256" key="3">
    <source>
        <dbReference type="ARBA" id="ARBA00023128"/>
    </source>
</evidence>
<dbReference type="PROSITE" id="PS00301">
    <property type="entry name" value="G_TR_1"/>
    <property type="match status" value="1"/>
</dbReference>
<dbReference type="InterPro" id="IPR005225">
    <property type="entry name" value="Small_GTP-bd"/>
</dbReference>
<feature type="domain" description="Tr-type G" evidence="5">
    <location>
        <begin position="29"/>
        <end position="332"/>
    </location>
</feature>